<accession>A0A8H2WGI2</accession>
<evidence type="ECO:0000313" key="2">
    <source>
        <dbReference type="EMBL" id="CAE6380201.1"/>
    </source>
</evidence>
<dbReference type="Proteomes" id="UP000663831">
    <property type="component" value="Unassembled WGS sequence"/>
</dbReference>
<dbReference type="InterPro" id="IPR001810">
    <property type="entry name" value="F-box_dom"/>
</dbReference>
<dbReference type="PROSITE" id="PS50181">
    <property type="entry name" value="FBOX"/>
    <property type="match status" value="1"/>
</dbReference>
<dbReference type="AlphaFoldDB" id="A0A8H2WGI2"/>
<dbReference type="SMART" id="SM00256">
    <property type="entry name" value="FBOX"/>
    <property type="match status" value="1"/>
</dbReference>
<feature type="domain" description="F-box" evidence="1">
    <location>
        <begin position="390"/>
        <end position="426"/>
    </location>
</feature>
<gene>
    <name evidence="2" type="ORF">RDB_LOCUS2049</name>
</gene>
<reference evidence="2" key="1">
    <citation type="submission" date="2021-01" db="EMBL/GenBank/DDBJ databases">
        <authorList>
            <person name="Kaushik A."/>
        </authorList>
    </citation>
    <scope>NUCLEOTIDE SEQUENCE</scope>
    <source>
        <strain evidence="2">AG3-1AP</strain>
    </source>
</reference>
<protein>
    <recommendedName>
        <fullName evidence="1">F-box domain-containing protein</fullName>
    </recommendedName>
</protein>
<proteinExistence type="predicted"/>
<sequence>MDLSPPPSPVIYPEGYFAYRYKGIYYRTPIYDGARPGVYGSAIVRKFPQDPKALKEYITQTTQMLQDQPQRAQLFEGNQCEVGTCRNWTLGNLSIDWTYVIDFDNCVLTVNGAVHFPFDKIPPLDGSESDPGFVEYLESDDRIEIPAKYLKTIDLWPAPRFDVTKARRQYSRIRPLTVALVEWGAPTWDSLSVSHHLAASIVKTLIHDYSDELALTHYSNVWHKIGLFCWQVANAAAPSHLICPPLDANPLNSVHYTCVDLAKEPWGSVRSIHRHINARGTLGRYCWFRGCLITFCPRLDEPSYMMYQASKMVKNLRKHGRRTGVGIIMSGWHVVAVAIDGSKVRHSPALEMHDGQELKDGVLLLMHLLSPTFTNVKAPWRARTSVHQPPNAATTLPDDILRQIVNLTDLETYLSLRLVSRRIRLICLNYPRVGHHILLGYEGEGNSGSVFRVSSPRSTYSTVATLMRTKSSILKPYPIWKFGRKSYYMCALNPGLAGTFQYHQSGIRPLHPEAGEKSNDTTPYSPWVVRFRDVIKKDTHYDMRIQTVDGIWEMVAGTPAVEVPGEVYQWYSRRRMTGFEASEFDGMSEIEDRDYLFNDSRMLEDERSKHKYKIPCTIS</sequence>
<organism evidence="2 3">
    <name type="scientific">Rhizoctonia solani</name>
    <dbReference type="NCBI Taxonomy" id="456999"/>
    <lineage>
        <taxon>Eukaryota</taxon>
        <taxon>Fungi</taxon>
        <taxon>Dikarya</taxon>
        <taxon>Basidiomycota</taxon>
        <taxon>Agaricomycotina</taxon>
        <taxon>Agaricomycetes</taxon>
        <taxon>Cantharellales</taxon>
        <taxon>Ceratobasidiaceae</taxon>
        <taxon>Rhizoctonia</taxon>
    </lineage>
</organism>
<dbReference type="Pfam" id="PF00646">
    <property type="entry name" value="F-box"/>
    <property type="match status" value="1"/>
</dbReference>
<dbReference type="EMBL" id="CAJMWV010000151">
    <property type="protein sequence ID" value="CAE6380201.1"/>
    <property type="molecule type" value="Genomic_DNA"/>
</dbReference>
<comment type="caution">
    <text evidence="2">The sequence shown here is derived from an EMBL/GenBank/DDBJ whole genome shotgun (WGS) entry which is preliminary data.</text>
</comment>
<name>A0A8H2WGI2_9AGAM</name>
<evidence type="ECO:0000313" key="3">
    <source>
        <dbReference type="Proteomes" id="UP000663831"/>
    </source>
</evidence>
<evidence type="ECO:0000259" key="1">
    <source>
        <dbReference type="PROSITE" id="PS50181"/>
    </source>
</evidence>